<evidence type="ECO:0000313" key="2">
    <source>
        <dbReference type="EMBL" id="EKO13304.1"/>
    </source>
</evidence>
<dbReference type="InterPro" id="IPR053182">
    <property type="entry name" value="YobU-like_regulator"/>
</dbReference>
<dbReference type="Pfam" id="PF14526">
    <property type="entry name" value="Cass2"/>
    <property type="match status" value="1"/>
</dbReference>
<dbReference type="PANTHER" id="PTHR36444">
    <property type="entry name" value="TRANSCRIPTIONAL REGULATOR PROTEIN YOBU-RELATED"/>
    <property type="match status" value="1"/>
</dbReference>
<dbReference type="RefSeq" id="WP_004767197.1">
    <property type="nucleotide sequence ID" value="NZ_AHMY02000074.1"/>
</dbReference>
<dbReference type="SMART" id="SM00871">
    <property type="entry name" value="AraC_E_bind"/>
    <property type="match status" value="1"/>
</dbReference>
<evidence type="ECO:0000259" key="1">
    <source>
        <dbReference type="SMART" id="SM00871"/>
    </source>
</evidence>
<dbReference type="InterPro" id="IPR010499">
    <property type="entry name" value="AraC_E-bd"/>
</dbReference>
<organism evidence="2 3">
    <name type="scientific">Leptospira kirschneri str. H1</name>
    <dbReference type="NCBI Taxonomy" id="1049966"/>
    <lineage>
        <taxon>Bacteria</taxon>
        <taxon>Pseudomonadati</taxon>
        <taxon>Spirochaetota</taxon>
        <taxon>Spirochaetia</taxon>
        <taxon>Leptospirales</taxon>
        <taxon>Leptospiraceae</taxon>
        <taxon>Leptospira</taxon>
    </lineage>
</organism>
<dbReference type="Gene3D" id="3.20.80.10">
    <property type="entry name" value="Regulatory factor, effector binding domain"/>
    <property type="match status" value="1"/>
</dbReference>
<gene>
    <name evidence="2" type="ORF">LEP1GSC081_2128</name>
</gene>
<evidence type="ECO:0000313" key="3">
    <source>
        <dbReference type="Proteomes" id="UP000006253"/>
    </source>
</evidence>
<sequence>MKECFMPQKHLIGIGTRTKNENEMGSNGNIPKLWEKFFGEVLPKLKITDKFIYAVYKDYESDENGEYSFFIGVPSDEINIFETVQLPEGKFLELTSSKGKSPNIIIELWQVVWANSDIKRRRAFEIDYEIYPIDFLTTSETQVRLFLSVKD</sequence>
<feature type="domain" description="AraC effector-binding" evidence="1">
    <location>
        <begin position="1"/>
        <end position="150"/>
    </location>
</feature>
<protein>
    <submittedName>
        <fullName evidence="2">GyrI-like small molecule binding domain protein</fullName>
    </submittedName>
</protein>
<reference evidence="2 3" key="1">
    <citation type="submission" date="2012-10" db="EMBL/GenBank/DDBJ databases">
        <authorList>
            <person name="Harkins D.M."/>
            <person name="Durkin A.S."/>
            <person name="Brinkac L.M."/>
            <person name="Selengut J.D."/>
            <person name="Sanka R."/>
            <person name="DePew J."/>
            <person name="Purushe J."/>
            <person name="Peacock S.J."/>
            <person name="Thaipadungpanit J."/>
            <person name="Wuthiekanun V.W."/>
            <person name="Day N.P."/>
            <person name="Vinetz J.M."/>
            <person name="Sutton G.G."/>
            <person name="Nelson W.C."/>
            <person name="Fouts D.E."/>
        </authorList>
    </citation>
    <scope>NUCLEOTIDE SEQUENCE [LARGE SCALE GENOMIC DNA]</scope>
    <source>
        <strain evidence="2 3">H1</strain>
    </source>
</reference>
<dbReference type="PANTHER" id="PTHR36444:SF2">
    <property type="entry name" value="TRANSCRIPTIONAL REGULATOR PROTEIN YOBU-RELATED"/>
    <property type="match status" value="1"/>
</dbReference>
<accession>A0A0E2AWP2</accession>
<comment type="caution">
    <text evidence="2">The sequence shown here is derived from an EMBL/GenBank/DDBJ whole genome shotgun (WGS) entry which is preliminary data.</text>
</comment>
<name>A0A0E2AWP2_9LEPT</name>
<dbReference type="Proteomes" id="UP000006253">
    <property type="component" value="Unassembled WGS sequence"/>
</dbReference>
<dbReference type="EMBL" id="AHMY02000074">
    <property type="protein sequence ID" value="EKO13304.1"/>
    <property type="molecule type" value="Genomic_DNA"/>
</dbReference>
<dbReference type="AlphaFoldDB" id="A0A0E2AWP2"/>
<dbReference type="SUPFAM" id="SSF55136">
    <property type="entry name" value="Probable bacterial effector-binding domain"/>
    <property type="match status" value="1"/>
</dbReference>
<dbReference type="InterPro" id="IPR029441">
    <property type="entry name" value="Cass2"/>
</dbReference>
<dbReference type="InterPro" id="IPR011256">
    <property type="entry name" value="Reg_factor_effector_dom_sf"/>
</dbReference>
<proteinExistence type="predicted"/>